<dbReference type="EMBL" id="BAABBO010000001">
    <property type="protein sequence ID" value="GAA3951416.1"/>
    <property type="molecule type" value="Genomic_DNA"/>
</dbReference>
<gene>
    <name evidence="1" type="ORF">GCM10022278_08190</name>
</gene>
<dbReference type="SUPFAM" id="SSF48452">
    <property type="entry name" value="TPR-like"/>
    <property type="match status" value="1"/>
</dbReference>
<accession>A0ABP7NPF0</accession>
<dbReference type="InterPro" id="IPR010323">
    <property type="entry name" value="DUF924"/>
</dbReference>
<proteinExistence type="predicted"/>
<evidence type="ECO:0000313" key="1">
    <source>
        <dbReference type="EMBL" id="GAA3951416.1"/>
    </source>
</evidence>
<dbReference type="Proteomes" id="UP001501337">
    <property type="component" value="Unassembled WGS sequence"/>
</dbReference>
<sequence>MVLLASEGTFDDWAARPEGTLALILLLHFVQNSMFANTVLENNYLPRVEKLCLQAVERGQDRSLDDFQRAHIYVAMMSSRPAKVRQQGRALFDGMKDHLTPEQLAMLQTAAEQGTLTV</sequence>
<organism evidence="1 2">
    <name type="scientific">Allohahella marinimesophila</name>
    <dbReference type="NCBI Taxonomy" id="1054972"/>
    <lineage>
        <taxon>Bacteria</taxon>
        <taxon>Pseudomonadati</taxon>
        <taxon>Pseudomonadota</taxon>
        <taxon>Gammaproteobacteria</taxon>
        <taxon>Oceanospirillales</taxon>
        <taxon>Hahellaceae</taxon>
        <taxon>Allohahella</taxon>
    </lineage>
</organism>
<evidence type="ECO:0000313" key="2">
    <source>
        <dbReference type="Proteomes" id="UP001501337"/>
    </source>
</evidence>
<protein>
    <submittedName>
        <fullName evidence="1">Uncharacterized protein</fullName>
    </submittedName>
</protein>
<reference evidence="2" key="1">
    <citation type="journal article" date="2019" name="Int. J. Syst. Evol. Microbiol.">
        <title>The Global Catalogue of Microorganisms (GCM) 10K type strain sequencing project: providing services to taxonomists for standard genome sequencing and annotation.</title>
        <authorList>
            <consortium name="The Broad Institute Genomics Platform"/>
            <consortium name="The Broad Institute Genome Sequencing Center for Infectious Disease"/>
            <person name="Wu L."/>
            <person name="Ma J."/>
        </authorList>
    </citation>
    <scope>NUCLEOTIDE SEQUENCE [LARGE SCALE GENOMIC DNA]</scope>
    <source>
        <strain evidence="2">JCM 17555</strain>
    </source>
</reference>
<name>A0ABP7NPF0_9GAMM</name>
<keyword evidence="2" id="KW-1185">Reference proteome</keyword>
<dbReference type="Pfam" id="PF06041">
    <property type="entry name" value="DUF924"/>
    <property type="match status" value="1"/>
</dbReference>
<comment type="caution">
    <text evidence="1">The sequence shown here is derived from an EMBL/GenBank/DDBJ whole genome shotgun (WGS) entry which is preliminary data.</text>
</comment>
<dbReference type="InterPro" id="IPR011990">
    <property type="entry name" value="TPR-like_helical_dom_sf"/>
</dbReference>